<keyword evidence="4" id="KW-1185">Reference proteome</keyword>
<keyword evidence="1" id="KW-0175">Coiled coil</keyword>
<feature type="compositionally biased region" description="Low complexity" evidence="2">
    <location>
        <begin position="255"/>
        <end position="271"/>
    </location>
</feature>
<accession>A0ABV2MYD4</accession>
<evidence type="ECO:0000313" key="3">
    <source>
        <dbReference type="EMBL" id="MET3791822.1"/>
    </source>
</evidence>
<reference evidence="3 4" key="1">
    <citation type="submission" date="2024-06" db="EMBL/GenBank/DDBJ databases">
        <title>Genomic Encyclopedia of Type Strains, Phase IV (KMG-IV): sequencing the most valuable type-strain genomes for metagenomic binning, comparative biology and taxonomic classification.</title>
        <authorList>
            <person name="Goeker M."/>
        </authorList>
    </citation>
    <scope>NUCLEOTIDE SEQUENCE [LARGE SCALE GENOMIC DNA]</scope>
    <source>
        <strain evidence="3 4">DSM 27865</strain>
    </source>
</reference>
<sequence length="377" mass="41931">MVQSILFFLLGFLCAGFIALLLAPPIWRRAVTLTHRRLEAALPLTQAELRADKDRVRAEFAMQARRLEMTIEALRDKEAGHKVEIGRMQEQARIVDADKAELSRTISDMEARNAALAAQLEEAGAKAAKQEADLAQVRQELVRRDEEHAKLSRMYEEASFLASSRQIELVARESELERQSTDIGQLRTQIRQLEQANRDSKAESDNAREALKVEQKRATDLDDRVQRLLGTVADRDEKLERRERELARTREKAKGASQGKRAAGKASAKRQAVVDGEEVTLARLKADRDRLERRLIQNKGTEAGSAIELREQMAALAAEVVHMTALREGTGSPIAKLLAVKEGEAIEESAAAKDCEQAGVISLAQRVRSLQDTQAGS</sequence>
<protein>
    <submittedName>
        <fullName evidence="3">Myosin heavy subunit</fullName>
    </submittedName>
</protein>
<evidence type="ECO:0000256" key="1">
    <source>
        <dbReference type="SAM" id="Coils"/>
    </source>
</evidence>
<evidence type="ECO:0000313" key="4">
    <source>
        <dbReference type="Proteomes" id="UP001549076"/>
    </source>
</evidence>
<proteinExistence type="predicted"/>
<dbReference type="Proteomes" id="UP001549076">
    <property type="component" value="Unassembled WGS sequence"/>
</dbReference>
<dbReference type="EMBL" id="JBEPML010000005">
    <property type="protein sequence ID" value="MET3791822.1"/>
    <property type="molecule type" value="Genomic_DNA"/>
</dbReference>
<name>A0ABV2MYD4_9HYPH</name>
<evidence type="ECO:0000256" key="2">
    <source>
        <dbReference type="SAM" id="MobiDB-lite"/>
    </source>
</evidence>
<comment type="caution">
    <text evidence="3">The sequence shown here is derived from an EMBL/GenBank/DDBJ whole genome shotgun (WGS) entry which is preliminary data.</text>
</comment>
<organism evidence="3 4">
    <name type="scientific">Aquamicrobium terrae</name>
    <dbReference type="NCBI Taxonomy" id="1324945"/>
    <lineage>
        <taxon>Bacteria</taxon>
        <taxon>Pseudomonadati</taxon>
        <taxon>Pseudomonadota</taxon>
        <taxon>Alphaproteobacteria</taxon>
        <taxon>Hyphomicrobiales</taxon>
        <taxon>Phyllobacteriaceae</taxon>
        <taxon>Aquamicrobium</taxon>
    </lineage>
</organism>
<gene>
    <name evidence="3" type="ORF">ABID37_002030</name>
</gene>
<feature type="region of interest" description="Disordered" evidence="2">
    <location>
        <begin position="245"/>
        <end position="272"/>
    </location>
</feature>
<feature type="coiled-coil region" evidence="1">
    <location>
        <begin position="57"/>
        <end position="147"/>
    </location>
</feature>
<feature type="compositionally biased region" description="Basic and acidic residues" evidence="2">
    <location>
        <begin position="245"/>
        <end position="254"/>
    </location>
</feature>
<dbReference type="RefSeq" id="WP_354194222.1">
    <property type="nucleotide sequence ID" value="NZ_JBEPML010000005.1"/>
</dbReference>